<dbReference type="PROSITE" id="PS50075">
    <property type="entry name" value="CARRIER"/>
    <property type="match status" value="1"/>
</dbReference>
<dbReference type="Proteomes" id="UP001237448">
    <property type="component" value="Unassembled WGS sequence"/>
</dbReference>
<dbReference type="Pfam" id="PF00550">
    <property type="entry name" value="PP-binding"/>
    <property type="match status" value="1"/>
</dbReference>
<keyword evidence="3" id="KW-1185">Reference proteome</keyword>
<reference evidence="2 3" key="1">
    <citation type="submission" date="2023-07" db="EMBL/GenBank/DDBJ databases">
        <title>Genomic Encyclopedia of Type Strains, Phase IV (KMG-IV): sequencing the most valuable type-strain genomes for metagenomic binning, comparative biology and taxonomic classification.</title>
        <authorList>
            <person name="Goeker M."/>
        </authorList>
    </citation>
    <scope>NUCLEOTIDE SEQUENCE [LARGE SCALE GENOMIC DNA]</scope>
    <source>
        <strain evidence="2 3">DSM 5896</strain>
    </source>
</reference>
<dbReference type="InterPro" id="IPR036736">
    <property type="entry name" value="ACP-like_sf"/>
</dbReference>
<sequence length="93" mass="10168">MDALETAKDILASCLAVPKHEIGDDASIYELKAIDSVTFETLVLEIEERIGREPDVEALLDMRTVRDLAGLIASGGDARGVRLLSERDTPRTE</sequence>
<gene>
    <name evidence="2" type="ORF">J3R73_005127</name>
</gene>
<name>A0ABU0FL59_9HYPH</name>
<comment type="caution">
    <text evidence="2">The sequence shown here is derived from an EMBL/GenBank/DDBJ whole genome shotgun (WGS) entry which is preliminary data.</text>
</comment>
<dbReference type="SUPFAM" id="SSF47336">
    <property type="entry name" value="ACP-like"/>
    <property type="match status" value="1"/>
</dbReference>
<protein>
    <submittedName>
        <fullName evidence="2">Acyl carrier protein</fullName>
    </submittedName>
</protein>
<dbReference type="InterPro" id="IPR009081">
    <property type="entry name" value="PP-bd_ACP"/>
</dbReference>
<accession>A0ABU0FL59</accession>
<dbReference type="EMBL" id="JAUSVK010000001">
    <property type="protein sequence ID" value="MDQ0395335.1"/>
    <property type="molecule type" value="Genomic_DNA"/>
</dbReference>
<feature type="domain" description="Carrier" evidence="1">
    <location>
        <begin position="1"/>
        <end position="76"/>
    </location>
</feature>
<evidence type="ECO:0000313" key="2">
    <source>
        <dbReference type="EMBL" id="MDQ0395335.1"/>
    </source>
</evidence>
<organism evidence="2 3">
    <name type="scientific">Labrys monachus</name>
    <dbReference type="NCBI Taxonomy" id="217067"/>
    <lineage>
        <taxon>Bacteria</taxon>
        <taxon>Pseudomonadati</taxon>
        <taxon>Pseudomonadota</taxon>
        <taxon>Alphaproteobacteria</taxon>
        <taxon>Hyphomicrobiales</taxon>
        <taxon>Xanthobacteraceae</taxon>
        <taxon>Labrys</taxon>
    </lineage>
</organism>
<proteinExistence type="predicted"/>
<evidence type="ECO:0000259" key="1">
    <source>
        <dbReference type="PROSITE" id="PS50075"/>
    </source>
</evidence>
<evidence type="ECO:0000313" key="3">
    <source>
        <dbReference type="Proteomes" id="UP001237448"/>
    </source>
</evidence>
<dbReference type="RefSeq" id="WP_307433935.1">
    <property type="nucleotide sequence ID" value="NZ_JAUSVK010000001.1"/>
</dbReference>
<dbReference type="Gene3D" id="1.10.1200.10">
    <property type="entry name" value="ACP-like"/>
    <property type="match status" value="1"/>
</dbReference>